<name>A0AAE0Y5M0_9GAST</name>
<dbReference type="Proteomes" id="UP001283361">
    <property type="component" value="Unassembled WGS sequence"/>
</dbReference>
<reference evidence="1" key="1">
    <citation type="journal article" date="2023" name="G3 (Bethesda)">
        <title>A reference genome for the long-term kleptoplast-retaining sea slug Elysia crispata morphotype clarki.</title>
        <authorList>
            <person name="Eastman K.E."/>
            <person name="Pendleton A.L."/>
            <person name="Shaikh M.A."/>
            <person name="Suttiyut T."/>
            <person name="Ogas R."/>
            <person name="Tomko P."/>
            <person name="Gavelis G."/>
            <person name="Widhalm J.R."/>
            <person name="Wisecaver J.H."/>
        </authorList>
    </citation>
    <scope>NUCLEOTIDE SEQUENCE</scope>
    <source>
        <strain evidence="1">ECLA1</strain>
    </source>
</reference>
<accession>A0AAE0Y5M0</accession>
<dbReference type="EMBL" id="JAWDGP010006875">
    <property type="protein sequence ID" value="KAK3733879.1"/>
    <property type="molecule type" value="Genomic_DNA"/>
</dbReference>
<keyword evidence="2" id="KW-1185">Reference proteome</keyword>
<protein>
    <submittedName>
        <fullName evidence="1">Uncharacterized protein</fullName>
    </submittedName>
</protein>
<comment type="caution">
    <text evidence="1">The sequence shown here is derived from an EMBL/GenBank/DDBJ whole genome shotgun (WGS) entry which is preliminary data.</text>
</comment>
<evidence type="ECO:0000313" key="1">
    <source>
        <dbReference type="EMBL" id="KAK3733879.1"/>
    </source>
</evidence>
<proteinExistence type="predicted"/>
<evidence type="ECO:0000313" key="2">
    <source>
        <dbReference type="Proteomes" id="UP001283361"/>
    </source>
</evidence>
<gene>
    <name evidence="1" type="ORF">RRG08_031818</name>
</gene>
<dbReference type="AlphaFoldDB" id="A0AAE0Y5M0"/>
<sequence length="113" mass="12344">MADLTSVKSRTASSAFCPVCQARSKLINGKFIRAAIWKPDGYWGDINCLNLLSFVGRITFPLCFASLSPFTFADQGATRAISGDLHKLRDRITATSGERNGGKRISIDLSFLI</sequence>
<organism evidence="1 2">
    <name type="scientific">Elysia crispata</name>
    <name type="common">lettuce slug</name>
    <dbReference type="NCBI Taxonomy" id="231223"/>
    <lineage>
        <taxon>Eukaryota</taxon>
        <taxon>Metazoa</taxon>
        <taxon>Spiralia</taxon>
        <taxon>Lophotrochozoa</taxon>
        <taxon>Mollusca</taxon>
        <taxon>Gastropoda</taxon>
        <taxon>Heterobranchia</taxon>
        <taxon>Euthyneura</taxon>
        <taxon>Panpulmonata</taxon>
        <taxon>Sacoglossa</taxon>
        <taxon>Placobranchoidea</taxon>
        <taxon>Plakobranchidae</taxon>
        <taxon>Elysia</taxon>
    </lineage>
</organism>